<dbReference type="Pfam" id="PF00975">
    <property type="entry name" value="Thioesterase"/>
    <property type="match status" value="1"/>
</dbReference>
<keyword evidence="5" id="KW-0045">Antibiotic biosynthesis</keyword>
<comment type="caution">
    <text evidence="8">The sequence shown here is derived from an EMBL/GenBank/DDBJ whole genome shotgun (WGS) entry which is preliminary data.</text>
</comment>
<dbReference type="InterPro" id="IPR001031">
    <property type="entry name" value="Thioesterase"/>
</dbReference>
<feature type="domain" description="Carrier" evidence="7">
    <location>
        <begin position="2523"/>
        <end position="2598"/>
    </location>
</feature>
<evidence type="ECO:0000256" key="4">
    <source>
        <dbReference type="ARBA" id="ARBA00022737"/>
    </source>
</evidence>
<dbReference type="CDD" id="cd19543">
    <property type="entry name" value="DCL_NRPS"/>
    <property type="match status" value="1"/>
</dbReference>
<feature type="region of interest" description="Disordered" evidence="6">
    <location>
        <begin position="2504"/>
        <end position="2525"/>
    </location>
</feature>
<proteinExistence type="predicted"/>
<dbReference type="InterPro" id="IPR006162">
    <property type="entry name" value="Ppantetheine_attach_site"/>
</dbReference>
<dbReference type="Pfam" id="PF00668">
    <property type="entry name" value="Condensation"/>
    <property type="match status" value="4"/>
</dbReference>
<dbReference type="PANTHER" id="PTHR45527:SF1">
    <property type="entry name" value="FATTY ACID SYNTHASE"/>
    <property type="match status" value="1"/>
</dbReference>
<dbReference type="Gene3D" id="3.30.559.30">
    <property type="entry name" value="Nonribosomal peptide synthetase, condensation domain"/>
    <property type="match status" value="4"/>
</dbReference>
<dbReference type="Gene3D" id="3.30.559.10">
    <property type="entry name" value="Chloramphenicol acetyltransferase-like domain"/>
    <property type="match status" value="4"/>
</dbReference>
<sequence length="3815" mass="406820">MTDTAGRTEDLALTAGQADIWFDEKLSGAGYAYNTAGYLDIDGPLDPELFRAAARQLVDEAECTRSRFVETGGVPRQRVEPLAELPYTVLDLAGEADPLAAARAWMRADLDTPFTLDDFPLFRLALIRTGENRSLFYMCIHHFLCDGYSQVVFWRRLAEIYAALADGRDTGRGALPPLADLIAAEQRYDSSGPAARDAAFWAGRFPQAPELVTLSAHEDAEPVSGFVRDEFTLGKEITGALRELATRTSVTWPTVMMAAVAAYTQRRTGRPDVLLTVPVTTRVGARMRAVPGMVANTLPLHVQAGPATTRAELLKNTSREFTRILKHQRHRVSKVRQAMGLRSDDRRPFGPLVNILPQETRLSLGPCELTVNNLSTGLIDDFEITVVDAADGGSTVHLSGNAGLYTREELAGHTAGLAHFLRSFVAADDDTPLGRLATLDGKAVAELLRTGTGPVDTRPFEGVVERVRRTADTFPDGVAVVEDGGSLSYSALVARASALSRRLDTAPTAVLAAPGAGFVTAVLGALNAGGSYVPLDTGAPRTRLVSLLRDSGAATLVTDAAHRELADDIADRAGTAPRVVELDGAEDPAGELVPPRGCDDDLAYTIFTSGSTGRPKGAMVHRAGMANHLLAKVEDLDLCEGDTLVQNAPVTFDISVWQMLAPLLTGGRVRVVDRATAADPELLFPLTAREQVTVLEVVPSLLRAALDSWDETGESPELPSLRRLVVTGEVLPADLCARWTARFPGIPMVNAYGPTECSDDVTHAVITADELPRGRASAPIGRAVRNTRLFVLGDELQPVPAGTPGELYVAGEGVGRGYLGDPGRTASVFVPDPYGPPGTRMYRTGDRVVLRPDGQFEFLERRDHQVKVRGHRIELGEIESALRELPQLADAAVAVHTDPAGGKRLTGYLVARGGEPGDGGGIVAAVRELLAARLPDYMVPSAFLTLPALPLTPHGKVDRKALPEPEFTSAAGAGRGAAPGTSSPGEDILTAVMADVLGRAAVAPGDNFFELGGDSISAIQVVSRARRAGLTVSARQIFEHRTPAAVAAVAGPVRERRTAVPDDGVGETELLPVAHQLREDLEELDAPVREYSQYVAVEVPAGAGADALTTAFQALLDHHDALRLRLAVPVPGLWTLEVRPAGAVRAADVLSRVAADDRPLAEQTAEQVAAARALLDPEQGTVVRAVLLDRGADRPGRLVVVAHHLAVDGVSWRILVPDLRSAYEAAAAGRTPVLEPVPTSLRRWSRELSEHARATRRVSELPLWRRQLTGDDPALGSRPLDRAKDVRATARRLRAELPAEQTAELLNSVPAALHAEINDVLLTALALAGADWRRRRGGSGSELLVEIEGHGREEFAEELDVSRTVGWFTTSFPARLAPGDVDWSTVWSGGPAAGAALKRVKEQLRGLPDHGLGFGLLRHLNPQTQAVLGRLAPPQIGFNYLGRFGGPAADGSWSLDGADAVVGLGAHPDTPLRHVVELSSVAEERDGGPVLVAEWAWAGELLAEADVDELAQGWFRALRALIAHARTPDAGGRTPADFPLVSLSQQEVEEFERELGPLSDVLPASPLQQGLVFSAEYDTEGLDPYTLQIGVDAEGPLDPARLRAAAQALLRRHANLRACFPARPDGGDPVQAVPAEAAVGWRETDLSGLPEQEREAELARLTEAEWRARFDIHRSPMVRFTVVRTGEERHRLLWSVHHALVDGWSMAIFAQELFTLYAQGPDTASLPDAVPYRSYVSWLAERDPEEARAAWKSVLDGIEEPTRLVQSARAAGPAGLPGELLREVDEDLSAALADWARARGLTVNTVFQGVWAVLLSRLTGRHDVVFGAVGSGRPADLPGVESIVGSFLNTLPVRVRPAPGRTLPEVLAELQEQQFAMAEHQHLGLAEVQRIAGTGDLFDTVISYNNYPMADVSSLDGVVPELRFGASHAKVVAEYPFALSVYPGPRLQLHVQYAPDVLPREEAESVTGRFLRLLRTVVEQPDVPLGRLDVLEDAERRTLLEDWAGHAEAGAGAPVTELFEGWAARTPGAPAVVFDGAEIPYGEINSRANRLARLLTGRGVGPEDLVALALPRTPDMVVAALAVLKAGAAYLPIDAGYPADRIRYMLADARPVALLTAAELALDLSVPDEVPVLVIDGDAVSADLAGLPDADLADADRREPLRPQHAAYTIYTSGSTGKPKGVVVDHSGFAAMVESLTERFGLDPSVRVLQFASFSFDASAWELGLALFNGGALVIADDECRDPGRPLVDLINDSGVTLAGLPPVVAGALPDDARLPEGLTMAVAGEACPPEVMARWAPRVRMFNGYGPTEAVVASTVGGPLSGTDRPPIGRPTTAHRVYVLDRDLRPALPGVTGELYVAGGLARGYAGRPGLTAQRFLADPYGPPGTRMYRTGDLVRWLPDGQLDYVGRSDDQVQLRGFRIELGEIESVIAAHPGVATAVVTVRGDGSGDKRLVGYIVPDASGTADAPALTAAVRERVADALPQHMVPSGFVVLDALPLTPQGKVDRKALPAPDHTDRDAGRGPRTPVEEIICGLFADVLGLERIGVDEDFFAAGGHSLLATRAVGRARSLLGVELPIRTLFEARTAAGLAERVAGAAQARPAPKLAPRTDRPPAEGDGSAPLSHAQRRLWFAGRLEQGGRGSYNVPFAVRLTGRLDVQALQSALNDLAGRHEVLRAVFPAGDDEPYQQVLDAPAGDPVLLARRVTEEELPQALAVEAETGFDLTAVPPLRARLFTLAESDETYVLLLVFHHIAFDGWSIAPLLADLTRAYRARAAGAEPQWQPLPVSYADYAAWQRDLLGSPEDPDSLLSRQLEHWTRALAGLPEELRLPRDYARPAVASHSGGGVEFLLGPELYAELNAIARQSGATLFMVLQAAFAALLTKTGAGTDIPVGSPVAGRTDEGLSDLIGTFVNTLVLRTDTSGDPTFQELLARVREVNLSAYSHQELPFDRIVDALNPERSLARHPLFQVMLVLQNTDDGAPPVLPGLELSGQPVPQRMTKFDLRLQFDEPHGPEHGLRGVLEYATDLFKRSTAEGLVERLQRLLRAVAADPGARLSAIDLLDGKERQRVLTDWNDTDHETVTATLPEQFEAAVRRTPDAPALVAGDTALSYRELDARANRLAHHLLAQGAGPERIVGIALPRSPELVAAVLAVLKSGAAYTLFDAALPAGRIEALAGQARPVCILTTAGSAGRMPPGYARVVVGSAALDASLAELPDTAPEPRWSGGPAAAACVVYTSDADGRLLGTVVEHRALAGHTAWAAEREPGSDAVLPAPLGYENAIGSLYAPLVSGGTVRLDAPAGDRSGPSGTAWTVEPDDRVPAGILDGGRPAGHTRAYVLDERLAPVAPGAIGELHLAGGRLARGYLHRPGLTAEFFVADPFGPEGSRMFRTGELVRWAEDGTLLPAEPTALRPEEDTAGPAEAGTASGPAESAPAGGPRTRREEVLLGVLTEVLGRDGITVDDNFFTIGMDSIRSMQVVAKARAAGTQLEIADVFAHQTVAALAAEADRREGPVRQDPPRGSVIDEVFAQLGSPEENDPFGTVVQLKQGGSRPPLFCLHSGVGFALPYVGLARHIGDEHPIYGIQAPSISELAPLPGTVREMAAEYAELIRKVSPQGPYHLLGWSFGGSLAYEIAARLQEGGDEVGLLANLDSYPRTADEEVGDDQSLLGWVVELVGHDKSEFAGRELTPADVVDVLRRGNSPLAGLGEQRVLAMLETMRNNARLMSEHDPGAFSGRMQLFVASANASDAEVAERAAQWERHVDGTVVVHQVPCSHDYMMHPDPLALVGAAVAAELQRLHMAAAQSTRTGGTT</sequence>
<dbReference type="CDD" id="cd19540">
    <property type="entry name" value="LCL_NRPS-like"/>
    <property type="match status" value="1"/>
</dbReference>
<keyword evidence="4" id="KW-0677">Repeat</keyword>
<evidence type="ECO:0000256" key="2">
    <source>
        <dbReference type="ARBA" id="ARBA00022450"/>
    </source>
</evidence>
<dbReference type="Gene3D" id="3.40.50.980">
    <property type="match status" value="4"/>
</dbReference>
<dbReference type="InterPro" id="IPR009081">
    <property type="entry name" value="PP-bd_ACP"/>
</dbReference>
<organism evidence="8 9">
    <name type="scientific">Streptomyces lycii</name>
    <dbReference type="NCBI Taxonomy" id="2654337"/>
    <lineage>
        <taxon>Bacteria</taxon>
        <taxon>Bacillati</taxon>
        <taxon>Actinomycetota</taxon>
        <taxon>Actinomycetes</taxon>
        <taxon>Kitasatosporales</taxon>
        <taxon>Streptomycetaceae</taxon>
        <taxon>Streptomyces</taxon>
    </lineage>
</organism>
<feature type="compositionally biased region" description="Basic and acidic residues" evidence="6">
    <location>
        <begin position="2504"/>
        <end position="2522"/>
    </location>
</feature>
<dbReference type="PROSITE" id="PS50075">
    <property type="entry name" value="CARRIER"/>
    <property type="match status" value="3"/>
</dbReference>
<evidence type="ECO:0000313" key="9">
    <source>
        <dbReference type="Proteomes" id="UP000621266"/>
    </source>
</evidence>
<feature type="region of interest" description="Disordered" evidence="6">
    <location>
        <begin position="3414"/>
        <end position="3441"/>
    </location>
</feature>
<feature type="compositionally biased region" description="Low complexity" evidence="6">
    <location>
        <begin position="3420"/>
        <end position="3440"/>
    </location>
</feature>
<dbReference type="Gene3D" id="3.30.300.30">
    <property type="match status" value="2"/>
</dbReference>
<dbReference type="InterPro" id="IPR020806">
    <property type="entry name" value="PKS_PP-bd"/>
</dbReference>
<dbReference type="PROSITE" id="PS00012">
    <property type="entry name" value="PHOSPHOPANTETHEINE"/>
    <property type="match status" value="3"/>
</dbReference>
<dbReference type="SMART" id="SM00823">
    <property type="entry name" value="PKS_PP"/>
    <property type="match status" value="3"/>
</dbReference>
<evidence type="ECO:0000256" key="6">
    <source>
        <dbReference type="SAM" id="MobiDB-lite"/>
    </source>
</evidence>
<evidence type="ECO:0000259" key="7">
    <source>
        <dbReference type="PROSITE" id="PS50075"/>
    </source>
</evidence>
<dbReference type="InterPro" id="IPR020802">
    <property type="entry name" value="TesA-like"/>
</dbReference>
<dbReference type="InterPro" id="IPR010071">
    <property type="entry name" value="AA_adenyl_dom"/>
</dbReference>
<keyword evidence="9" id="KW-1185">Reference proteome</keyword>
<dbReference type="InterPro" id="IPR010060">
    <property type="entry name" value="NRPS_synth"/>
</dbReference>
<protein>
    <submittedName>
        <fullName evidence="8">Amino acid adenylation domain-containing protein</fullName>
    </submittedName>
</protein>
<dbReference type="SMART" id="SM00824">
    <property type="entry name" value="PKS_TE"/>
    <property type="match status" value="1"/>
</dbReference>
<feature type="domain" description="Carrier" evidence="7">
    <location>
        <begin position="980"/>
        <end position="1054"/>
    </location>
</feature>
<dbReference type="RefSeq" id="WP_156207064.1">
    <property type="nucleotide sequence ID" value="NZ_WHPN01000351.1"/>
</dbReference>
<reference evidence="8 9" key="1">
    <citation type="submission" date="2019-10" db="EMBL/GenBank/DDBJ databases">
        <title>Streptomyces tenebrisbrunneis sp.nov., an endogenous actinomycete isolated from of Lycium ruthenicum.</title>
        <authorList>
            <person name="Ma L."/>
        </authorList>
    </citation>
    <scope>NUCLEOTIDE SEQUENCE [LARGE SCALE GENOMIC DNA]</scope>
    <source>
        <strain evidence="8 9">TRM 66187</strain>
    </source>
</reference>
<dbReference type="Pfam" id="PF00501">
    <property type="entry name" value="AMP-binding"/>
    <property type="match status" value="3"/>
</dbReference>
<keyword evidence="2" id="KW-0596">Phosphopantetheine</keyword>
<dbReference type="SUPFAM" id="SSF52777">
    <property type="entry name" value="CoA-dependent acyltransferases"/>
    <property type="match status" value="8"/>
</dbReference>
<dbReference type="Pfam" id="PF00550">
    <property type="entry name" value="PP-binding"/>
    <property type="match status" value="3"/>
</dbReference>
<dbReference type="Gene3D" id="3.40.50.1820">
    <property type="entry name" value="alpha/beta hydrolase"/>
    <property type="match status" value="1"/>
</dbReference>
<dbReference type="EMBL" id="WHPN01000351">
    <property type="protein sequence ID" value="KAF4406782.1"/>
    <property type="molecule type" value="Genomic_DNA"/>
</dbReference>
<feature type="domain" description="Carrier" evidence="7">
    <location>
        <begin position="3439"/>
        <end position="3513"/>
    </location>
</feature>
<dbReference type="InterPro" id="IPR000873">
    <property type="entry name" value="AMP-dep_synth/lig_dom"/>
</dbReference>
<dbReference type="Gene3D" id="2.30.38.10">
    <property type="entry name" value="Luciferase, Domain 3"/>
    <property type="match status" value="2"/>
</dbReference>
<dbReference type="SUPFAM" id="SSF47336">
    <property type="entry name" value="ACP-like"/>
    <property type="match status" value="3"/>
</dbReference>
<dbReference type="Pfam" id="PF13193">
    <property type="entry name" value="AMP-binding_C"/>
    <property type="match status" value="2"/>
</dbReference>
<dbReference type="Proteomes" id="UP000621266">
    <property type="component" value="Unassembled WGS sequence"/>
</dbReference>
<dbReference type="PANTHER" id="PTHR45527">
    <property type="entry name" value="NONRIBOSOMAL PEPTIDE SYNTHETASE"/>
    <property type="match status" value="1"/>
</dbReference>
<dbReference type="InterPro" id="IPR029058">
    <property type="entry name" value="AB_hydrolase_fold"/>
</dbReference>
<evidence type="ECO:0000256" key="1">
    <source>
        <dbReference type="ARBA" id="ARBA00001957"/>
    </source>
</evidence>
<comment type="cofactor">
    <cofactor evidence="1">
        <name>pantetheine 4'-phosphate</name>
        <dbReference type="ChEBI" id="CHEBI:47942"/>
    </cofactor>
</comment>
<dbReference type="NCBIfam" id="TIGR01720">
    <property type="entry name" value="NRPS-para261"/>
    <property type="match status" value="1"/>
</dbReference>
<feature type="region of interest" description="Disordered" evidence="6">
    <location>
        <begin position="2595"/>
        <end position="2623"/>
    </location>
</feature>
<feature type="compositionally biased region" description="Low complexity" evidence="6">
    <location>
        <begin position="2595"/>
        <end position="2607"/>
    </location>
</feature>
<dbReference type="Gene3D" id="1.10.1200.10">
    <property type="entry name" value="ACP-like"/>
    <property type="match status" value="2"/>
</dbReference>
<dbReference type="SUPFAM" id="SSF53474">
    <property type="entry name" value="alpha/beta-Hydrolases"/>
    <property type="match status" value="1"/>
</dbReference>
<dbReference type="CDD" id="cd05930">
    <property type="entry name" value="A_NRPS"/>
    <property type="match status" value="1"/>
</dbReference>
<evidence type="ECO:0000256" key="5">
    <source>
        <dbReference type="ARBA" id="ARBA00023194"/>
    </source>
</evidence>
<dbReference type="SUPFAM" id="SSF56801">
    <property type="entry name" value="Acetyl-CoA synthetase-like"/>
    <property type="match status" value="3"/>
</dbReference>
<evidence type="ECO:0000256" key="3">
    <source>
        <dbReference type="ARBA" id="ARBA00022553"/>
    </source>
</evidence>
<accession>A0ABQ7FD47</accession>
<name>A0ABQ7FD47_9ACTN</name>
<dbReference type="InterPro" id="IPR045851">
    <property type="entry name" value="AMP-bd_C_sf"/>
</dbReference>
<dbReference type="InterPro" id="IPR042099">
    <property type="entry name" value="ANL_N_sf"/>
</dbReference>
<dbReference type="InterPro" id="IPR023213">
    <property type="entry name" value="CAT-like_dom_sf"/>
</dbReference>
<gene>
    <name evidence="8" type="ORF">GCU69_23340</name>
</gene>
<dbReference type="InterPro" id="IPR025110">
    <property type="entry name" value="AMP-bd_C"/>
</dbReference>
<keyword evidence="3" id="KW-0597">Phosphoprotein</keyword>
<dbReference type="InterPro" id="IPR036736">
    <property type="entry name" value="ACP-like_sf"/>
</dbReference>
<dbReference type="NCBIfam" id="TIGR01733">
    <property type="entry name" value="AA-adenyl-dom"/>
    <property type="match status" value="2"/>
</dbReference>
<dbReference type="Gene3D" id="3.40.50.12780">
    <property type="entry name" value="N-terminal domain of ligase-like"/>
    <property type="match status" value="1"/>
</dbReference>
<dbReference type="InterPro" id="IPR001242">
    <property type="entry name" value="Condensation_dom"/>
</dbReference>
<evidence type="ECO:0000313" key="8">
    <source>
        <dbReference type="EMBL" id="KAF4406782.1"/>
    </source>
</evidence>
<dbReference type="NCBIfam" id="NF003417">
    <property type="entry name" value="PRK04813.1"/>
    <property type="match status" value="4"/>
</dbReference>